<evidence type="ECO:0000256" key="6">
    <source>
        <dbReference type="ARBA" id="ARBA00022807"/>
    </source>
</evidence>
<keyword evidence="3" id="KW-0645">Protease</keyword>
<keyword evidence="6" id="KW-0788">Thiol protease</keyword>
<dbReference type="GO" id="GO:0004843">
    <property type="term" value="F:cysteine-type deubiquitinase activity"/>
    <property type="evidence" value="ECO:0007669"/>
    <property type="project" value="UniProtKB-EC"/>
</dbReference>
<evidence type="ECO:0000313" key="11">
    <source>
        <dbReference type="EMBL" id="KAF2758009.1"/>
    </source>
</evidence>
<feature type="compositionally biased region" description="Acidic residues" evidence="7">
    <location>
        <begin position="3170"/>
        <end position="3205"/>
    </location>
</feature>
<feature type="region of interest" description="Disordered" evidence="7">
    <location>
        <begin position="3066"/>
        <end position="3096"/>
    </location>
</feature>
<dbReference type="RefSeq" id="XP_033600460.1">
    <property type="nucleotide sequence ID" value="XM_033742761.1"/>
</dbReference>
<keyword evidence="12" id="KW-1185">Reference proteome</keyword>
<evidence type="ECO:0000256" key="3">
    <source>
        <dbReference type="ARBA" id="ARBA00022670"/>
    </source>
</evidence>
<evidence type="ECO:0000256" key="2">
    <source>
        <dbReference type="ARBA" id="ARBA00012759"/>
    </source>
</evidence>
<feature type="domain" description="DUF6606" evidence="10">
    <location>
        <begin position="62"/>
        <end position="333"/>
    </location>
</feature>
<feature type="compositionally biased region" description="Polar residues" evidence="7">
    <location>
        <begin position="3067"/>
        <end position="3093"/>
    </location>
</feature>
<evidence type="ECO:0000256" key="4">
    <source>
        <dbReference type="ARBA" id="ARBA00022786"/>
    </source>
</evidence>
<feature type="domain" description="DUF3638" evidence="8">
    <location>
        <begin position="2053"/>
        <end position="2275"/>
    </location>
</feature>
<comment type="catalytic activity">
    <reaction evidence="1">
        <text>Thiol-dependent hydrolysis of ester, thioester, amide, peptide and isopeptide bonds formed by the C-terminal Gly of ubiquitin (a 76-residue protein attached to proteins as an intracellular targeting signal).</text>
        <dbReference type="EC" id="3.4.19.12"/>
    </reaction>
</comment>
<feature type="region of interest" description="Disordered" evidence="7">
    <location>
        <begin position="3160"/>
        <end position="3205"/>
    </location>
</feature>
<evidence type="ECO:0000313" key="12">
    <source>
        <dbReference type="Proteomes" id="UP000799437"/>
    </source>
</evidence>
<evidence type="ECO:0000259" key="8">
    <source>
        <dbReference type="Pfam" id="PF12340"/>
    </source>
</evidence>
<dbReference type="InterPro" id="IPR027417">
    <property type="entry name" value="P-loop_NTPase"/>
</dbReference>
<evidence type="ECO:0000256" key="1">
    <source>
        <dbReference type="ARBA" id="ARBA00000707"/>
    </source>
</evidence>
<dbReference type="Pfam" id="PF20255">
    <property type="entry name" value="DUF6606"/>
    <property type="match status" value="1"/>
</dbReference>
<sequence length="3205" mass="362841">MQIFSAGFGVTPTILANEPSPLFVFYPILATFSRSSLHQFFFFVYLIKFSIFIRMASIETVYNHIVLPPRLPDHQDPRLEETEVALFERLIHACTTLQALLRSHPTEPLATVSSSLQHSLQLSKCNLDVDQVLNSFEESGAGSMVLYHLREQNSALIISKPNSDGKNQNIIIEVFELSPQSTHVLASKGALLWDFPGRAVEVPQAEFVNPHFRSNLARYLEQANRESLSSFSARADKAKASVAESRDTKDPALVSQCLMAILEGLGSPVEPTGIQKRVNDDVNFGTSEIPWRRAPLWLGLRVTSQLQLYRALGDMMGKTYYKLLGCVLLAELLRDGSGVLHIELSVLLRTKLCRRLAKLEGCVSGDAQTLLNNARGYFQDVIDQANETFGNAWTSYKRVITRKIPMLSRFASDSDLILPMPRSKAYLEERIRSLHFNIDLVQSLNAQPEFSIKMGEAHIEAELYYSLALMEDHIRCRTLRSLTCTVSPEDRVISLAKDILGMFARIEPLHLGPDQRSIFVLSVFDLWAEMDKWLAVACPLTVQYDIMFTPELLNVLQLSLRIDQERLRVIQEYMFDRKQNCRYPGRNMLSSIDDQCFAVNFVSEQPDLQALRAKIQKTSTKRRVAKEREWAEACTEYDMHAKGASKGSCVCRTDMNGARIVKGCTRCWHWRMQKRMKMTCHEDYLSADEVQSGVTVFELGTPHHIEMYRQVVWKILLDLAYPGRPVQSSVPSMELDNYSQLGPYRRKRSTSITLASQKKSFLQTHFSSQRMKVELKDILLPNGLKFAYYDSEAKIWVDDLNLPPTLQHLFGIHVPRCIINTVIEVPQHPPATVTGPSSYEIVAGQTKCPAGISKMEFASYQKLLSTMKLRWMAILVELSSTNINFSSEDTMLVLTQLSLQVGPLTKVKGKAMDHHHFLQESQFCECLLEALEQKLSIIESNWREHNCMAVIIILLLRVIEMSPKAYRTIALELLGTARKTTLKWATILRTQIMNATDPSTVDVATTYGFWAAILCRRTFAHMASSATEMTAEDVNVFIQASLALRANFVVAIKDLPSSLQNFATADLKMVQALRPQLVIALLLYQVEVETAIKATWGEPHSVSDRNATWVLQLPPYEHWVTAVFRRQLNGRVVEDNIQYHFLEGYLLVNGKPLGRLPNEISSSADVQDLFGQQHLLTFPATFNGMSYRLGTRMQGHEVYFGTKGDRVIIQAWSEDGLHEFIPRRLFKDDTGFDLPASLLDDCVHWLKLDSGRLETRRKPHVWKTIASDWVVDMNSATAKRRCVRLVSPQSRLFSQITQIFGGFEIPERITAYQPARGSLCVELRYLDLTFFLNRNRLFESKELQSEIDPNQDPGTFYGLRSKIVLRNPLNYEQRSIITSTGPLIFERQGMHVSVTAASTSTYARFNIDKVLGRLTCAPEPLLIYLKARYHAYTSFVLPDVLTGRTGQEEALAILQSGQASPWTSLNSVPISILGDIANLCPSREFYPTGMKRLQRCTWKDDLTVSIQGDRLFDAVSSILRRSQELDSFIQNTGKDLYTQSEPDYLRDRAICQRQRFERASILTENKSLCVDLKYPSRDKALSENRSTEVYQTVVLLCMKEFNLDLPRTLAQVFEKFPLIGGFKDDLRHETLTLATVMDVDLGQQWGSLARILSHAKGVFNYDNMYRLAVLSFNKNLSIDAIQMLAAFARIPEMESITWPEEDSYTDFKHHEVPKKKPLQALILQSHPAPMGRMQGRRFKREIEAEDHHAKCVAESKLVADFFCRQWPTTELSIDGFETTIIDLEDALERITPEWERLSRNRGLSIFVDQVQSILDRYYKPLAFTTPHVWTGQYVAVHESKLLPAQLTPSLMTLASDASLEPQPNKVVHIPFLNQVTDTRNGPSGPQRPAPVENDRTAMEKELEKILCNFTRSFNDVRARYGADLEASLSVLRNRETSSGVLSKPPSLELIGLSINKTSEVLSALFKSMSHSLDSSMVTSDWLRRGGLWPCSTTTSLLELLRSSTLQLINKDLRDLLLEYASQLATLQWLLRMQDAALKSDQNSLLEEWKNPGHYGWAPRDHTEWLLMEAESNLLIRGEQHNVAKEVIHPRNGKNTVLQLNMGRGKTSCIMPMVAAELANGKRLVRLIVPKALLLQTAQILQSRLGGLIGRRIVHIPFSRRTKTTGGILGLFEKLHKECLKDGDIILAAPEHLMSFKLSGRQRLVDGNLKEAMYMMRFQDWLDQNCRDVLDESDLSLAVKTQLVYPSGNQVAVDGHPYRWKIAQELLAMVQDQLPALVRQYPRHIDFVARGKGFPLLYILHEDVEDALNKHLIEQISDMKTPLLETKNEVPLWMGSQIRLILNSEEFEMTAFEQILKYFKDPLRARKTLLACRGLLSCRILLLCLKKRWGTQYGLHPKRDPIAVPFEAKGVPSEQSEFGHPDVSIVLTILSFYYTGLSIEQFRQGLGLVLQADDAAFEYDRWSNGAAFLPETLQHWSVINLDDKMQIHHLWTCLRHNQGVLDHFMNNFVFPQHAKQFKVKLQSSGWDLPLFPSNAATTGFSGTNDNKILLPLTISQNDLPELHQTSAEVLTYLIDPRNRKYHIAETGGRWSTEEDLLHSLKAMKVRILIDAGAFIMEMDNKSLVELWLKIDHEAKAAVFFGEDNRAWVQYRGGRKAPLLATPFVDNFEGCLVYLDENHTRGVDMKFPSVARGALTLALDQTKDHTVQAAMRLRKLGTTQSIVWIAPPQVHQSIVDFCKPRSKEEIDSSHVVSWLLEQTCRSNEHMQSLFIAQGTDFCRRFDAVARNRNAITDIKQRENLLDAIQHPEMQTLEQLYGDAETPERVLQQRSSIKHPALQPFVDDFNRRQNSSAMVDAQRTSALEEVEQERQVTQEIQEVRQVQAPGHATALVFPGLHPAIKSFVQTGSLPDDCGYFRSLEVLVQTSLGKAHGLSTAGSRVWVSLEFMRTVQRKGKAGKDNFLRPVEYLLFSSKTYTALVIIPEEAEAVLPLLFSQRYPSMHLITYAAPVSKGMLRFSDLSFYAFPTLPSGLVMPRWLTTELGILAGRLYFHFSEYTYIKNLVTRDAHGANESSQASDSGSRSVTSNTSTESLSAADSTEPVLSLCPRPAPFLLSYLALRRHGQDILSTPMGYVCQGRPLTEKHAFFAGGGGVAVSSIASTANTGEGMVRGEFSEEEEDGDDDDDEEEEGEEGEEEDDDDDISGNYDED</sequence>
<dbReference type="OrthoDB" id="3182339at2759"/>
<evidence type="ECO:0000259" key="10">
    <source>
        <dbReference type="Pfam" id="PF20255"/>
    </source>
</evidence>
<name>A0A6A6W730_9PEZI</name>
<dbReference type="SUPFAM" id="SSF52540">
    <property type="entry name" value="P-loop containing nucleoside triphosphate hydrolases"/>
    <property type="match status" value="1"/>
</dbReference>
<evidence type="ECO:0000256" key="5">
    <source>
        <dbReference type="ARBA" id="ARBA00022801"/>
    </source>
</evidence>
<keyword evidence="4" id="KW-0833">Ubl conjugation pathway</keyword>
<dbReference type="EMBL" id="ML996572">
    <property type="protein sequence ID" value="KAF2758009.1"/>
    <property type="molecule type" value="Genomic_DNA"/>
</dbReference>
<dbReference type="Proteomes" id="UP000799437">
    <property type="component" value="Unassembled WGS sequence"/>
</dbReference>
<dbReference type="InterPro" id="IPR022105">
    <property type="entry name" value="DUF3645"/>
</dbReference>
<dbReference type="InterPro" id="IPR051346">
    <property type="entry name" value="OTU_Deubiquitinase"/>
</dbReference>
<dbReference type="PANTHER" id="PTHR13367">
    <property type="entry name" value="UBIQUITIN THIOESTERASE"/>
    <property type="match status" value="1"/>
</dbReference>
<dbReference type="Pfam" id="PF12340">
    <property type="entry name" value="DUF3638"/>
    <property type="match status" value="1"/>
</dbReference>
<dbReference type="InterPro" id="IPR046541">
    <property type="entry name" value="DUF6606"/>
</dbReference>
<evidence type="ECO:0000256" key="7">
    <source>
        <dbReference type="SAM" id="MobiDB-lite"/>
    </source>
</evidence>
<feature type="domain" description="DUF3645" evidence="9">
    <location>
        <begin position="2395"/>
        <end position="2427"/>
    </location>
</feature>
<dbReference type="PANTHER" id="PTHR13367:SF33">
    <property type="entry name" value="P-LOOP CONTAINING NUCLEOSIDE TRIPHOSPHATE HYDROLASE PROTEIN"/>
    <property type="match status" value="1"/>
</dbReference>
<dbReference type="InterPro" id="IPR022099">
    <property type="entry name" value="DUF3638"/>
</dbReference>
<proteinExistence type="predicted"/>
<evidence type="ECO:0000259" key="9">
    <source>
        <dbReference type="Pfam" id="PF12359"/>
    </source>
</evidence>
<dbReference type="GeneID" id="54483815"/>
<dbReference type="EC" id="3.4.19.12" evidence="2"/>
<organism evidence="11 12">
    <name type="scientific">Pseudovirgaria hyperparasitica</name>
    <dbReference type="NCBI Taxonomy" id="470096"/>
    <lineage>
        <taxon>Eukaryota</taxon>
        <taxon>Fungi</taxon>
        <taxon>Dikarya</taxon>
        <taxon>Ascomycota</taxon>
        <taxon>Pezizomycotina</taxon>
        <taxon>Dothideomycetes</taxon>
        <taxon>Dothideomycetes incertae sedis</taxon>
        <taxon>Acrospermales</taxon>
        <taxon>Acrospermaceae</taxon>
        <taxon>Pseudovirgaria</taxon>
    </lineage>
</organism>
<dbReference type="GO" id="GO:0006508">
    <property type="term" value="P:proteolysis"/>
    <property type="evidence" value="ECO:0007669"/>
    <property type="project" value="UniProtKB-KW"/>
</dbReference>
<protein>
    <recommendedName>
        <fullName evidence="2">ubiquitinyl hydrolase 1</fullName>
        <ecNumber evidence="2">3.4.19.12</ecNumber>
    </recommendedName>
</protein>
<reference evidence="11" key="1">
    <citation type="journal article" date="2020" name="Stud. Mycol.">
        <title>101 Dothideomycetes genomes: a test case for predicting lifestyles and emergence of pathogens.</title>
        <authorList>
            <person name="Haridas S."/>
            <person name="Albert R."/>
            <person name="Binder M."/>
            <person name="Bloem J."/>
            <person name="Labutti K."/>
            <person name="Salamov A."/>
            <person name="Andreopoulos B."/>
            <person name="Baker S."/>
            <person name="Barry K."/>
            <person name="Bills G."/>
            <person name="Bluhm B."/>
            <person name="Cannon C."/>
            <person name="Castanera R."/>
            <person name="Culley D."/>
            <person name="Daum C."/>
            <person name="Ezra D."/>
            <person name="Gonzalez J."/>
            <person name="Henrissat B."/>
            <person name="Kuo A."/>
            <person name="Liang C."/>
            <person name="Lipzen A."/>
            <person name="Lutzoni F."/>
            <person name="Magnuson J."/>
            <person name="Mondo S."/>
            <person name="Nolan M."/>
            <person name="Ohm R."/>
            <person name="Pangilinan J."/>
            <person name="Park H.-J."/>
            <person name="Ramirez L."/>
            <person name="Alfaro M."/>
            <person name="Sun H."/>
            <person name="Tritt A."/>
            <person name="Yoshinaga Y."/>
            <person name="Zwiers L.-H."/>
            <person name="Turgeon B."/>
            <person name="Goodwin S."/>
            <person name="Spatafora J."/>
            <person name="Crous P."/>
            <person name="Grigoriev I."/>
        </authorList>
    </citation>
    <scope>NUCLEOTIDE SEQUENCE</scope>
    <source>
        <strain evidence="11">CBS 121739</strain>
    </source>
</reference>
<accession>A0A6A6W730</accession>
<dbReference type="Pfam" id="PF12359">
    <property type="entry name" value="DUF3645"/>
    <property type="match status" value="1"/>
</dbReference>
<keyword evidence="5" id="KW-0378">Hydrolase</keyword>
<gene>
    <name evidence="11" type="ORF">EJ05DRAFT_464946</name>
</gene>